<comment type="caution">
    <text evidence="2">The sequence shown here is derived from an EMBL/GenBank/DDBJ whole genome shotgun (WGS) entry which is preliminary data.</text>
</comment>
<proteinExistence type="predicted"/>
<evidence type="ECO:0000313" key="2">
    <source>
        <dbReference type="EMBL" id="KAK5162690.1"/>
    </source>
</evidence>
<evidence type="ECO:0008006" key="4">
    <source>
        <dbReference type="Google" id="ProtNLM"/>
    </source>
</evidence>
<accession>A0AAV9NVQ9</accession>
<organism evidence="2 3">
    <name type="scientific">Saxophila tyrrhenica</name>
    <dbReference type="NCBI Taxonomy" id="1690608"/>
    <lineage>
        <taxon>Eukaryota</taxon>
        <taxon>Fungi</taxon>
        <taxon>Dikarya</taxon>
        <taxon>Ascomycota</taxon>
        <taxon>Pezizomycotina</taxon>
        <taxon>Dothideomycetes</taxon>
        <taxon>Dothideomycetidae</taxon>
        <taxon>Mycosphaerellales</taxon>
        <taxon>Extremaceae</taxon>
        <taxon>Saxophila</taxon>
    </lineage>
</organism>
<dbReference type="RefSeq" id="XP_064653360.1">
    <property type="nucleotide sequence ID" value="XM_064808451.1"/>
</dbReference>
<feature type="region of interest" description="Disordered" evidence="1">
    <location>
        <begin position="1"/>
        <end position="80"/>
    </location>
</feature>
<feature type="region of interest" description="Disordered" evidence="1">
    <location>
        <begin position="435"/>
        <end position="467"/>
    </location>
</feature>
<keyword evidence="3" id="KW-1185">Reference proteome</keyword>
<reference evidence="2 3" key="1">
    <citation type="submission" date="2023-08" db="EMBL/GenBank/DDBJ databases">
        <title>Black Yeasts Isolated from many extreme environments.</title>
        <authorList>
            <person name="Coleine C."/>
            <person name="Stajich J.E."/>
            <person name="Selbmann L."/>
        </authorList>
    </citation>
    <scope>NUCLEOTIDE SEQUENCE [LARGE SCALE GENOMIC DNA]</scope>
    <source>
        <strain evidence="2 3">CCFEE 5935</strain>
    </source>
</reference>
<dbReference type="AlphaFoldDB" id="A0AAV9NVQ9"/>
<name>A0AAV9NVQ9_9PEZI</name>
<dbReference type="EMBL" id="JAVRRT010000039">
    <property type="protein sequence ID" value="KAK5162690.1"/>
    <property type="molecule type" value="Genomic_DNA"/>
</dbReference>
<feature type="compositionally biased region" description="Low complexity" evidence="1">
    <location>
        <begin position="27"/>
        <end position="57"/>
    </location>
</feature>
<dbReference type="GeneID" id="89932559"/>
<gene>
    <name evidence="2" type="ORF">LTR77_011243</name>
</gene>
<evidence type="ECO:0000313" key="3">
    <source>
        <dbReference type="Proteomes" id="UP001337655"/>
    </source>
</evidence>
<feature type="compositionally biased region" description="Polar residues" evidence="1">
    <location>
        <begin position="452"/>
        <end position="467"/>
    </location>
</feature>
<evidence type="ECO:0000256" key="1">
    <source>
        <dbReference type="SAM" id="MobiDB-lite"/>
    </source>
</evidence>
<dbReference type="Proteomes" id="UP001337655">
    <property type="component" value="Unassembled WGS sequence"/>
</dbReference>
<sequence>MSDNKNKDSSRNGVKNGSPIGPASSNTQPPETPTATETENAPSTENETETPSTTQTPAKPKTSALDKMKQKNEASGGKVVMDKMERMNLFDSTKASEVKTKGAYEKGTIKMQEGGMMIAGRNVGAEQSEPDWSEEQKAFIEKMVTTKLPINDVTDSRRSVMDREMKYVARDDNGTIVPTEEGYVSALDTSAYCIGVGPYKYDVTGGARHYSDAVVAGIGGDWMLNQWTSEWVVIEGVAPDVFMKQHRVGSATQNNRRIGVNFARIGLPKLAFGPLFNSLSENYPGVMGQIVQTPGYYWTNASWGVSSFAATFSYMDGDGQFRKTSNLSDVMRMLGGKSSLSLATVAISITCPSKSEGDRQVPDKSTHGLSIKLHNAFGVSVVDYHGPPQQGATGMMIPKRFIQNAKSMSGSAAGGTGMGIFARPNTGTGAGKNLFGSGSQAVPSVKSDDNSTDMSQNEPLTETNTRSRSWKRVKEWIMKNNGKTTKASTKVSTITNIMHDNDVLVVVCPSCTTARAATRTEFALGKFLNMFTNPNLGTMTALMVSSYCDLVHNRCSHESKRSIAALDMSTAWFASGVPYEMMDQILGEVVVVPSNETKDEIVFLSSNETVALCRSMHRVPLKIGPEDATWPKDDDCWTDMNWAP</sequence>
<protein>
    <recommendedName>
        <fullName evidence="4">Capsid protein</fullName>
    </recommendedName>
</protein>
<feature type="compositionally biased region" description="Basic and acidic residues" evidence="1">
    <location>
        <begin position="1"/>
        <end position="10"/>
    </location>
</feature>